<dbReference type="EMBL" id="JXUW01000003">
    <property type="protein sequence ID" value="KJE77740.1"/>
    <property type="molecule type" value="Genomic_DNA"/>
</dbReference>
<protein>
    <submittedName>
        <fullName evidence="4">Glycosyl transferases group 1</fullName>
    </submittedName>
</protein>
<dbReference type="GeneID" id="78371810"/>
<evidence type="ECO:0000313" key="4">
    <source>
        <dbReference type="EMBL" id="KJE77740.1"/>
    </source>
</evidence>
<organism evidence="4 5">
    <name type="scientific">Ferrimicrobium acidiphilum DSM 19497</name>
    <dbReference type="NCBI Taxonomy" id="1121877"/>
    <lineage>
        <taxon>Bacteria</taxon>
        <taxon>Bacillati</taxon>
        <taxon>Actinomycetota</taxon>
        <taxon>Acidimicrobiia</taxon>
        <taxon>Acidimicrobiales</taxon>
        <taxon>Acidimicrobiaceae</taxon>
        <taxon>Ferrimicrobium</taxon>
    </lineage>
</organism>
<dbReference type="OrthoDB" id="9809227at2"/>
<evidence type="ECO:0000256" key="1">
    <source>
        <dbReference type="ARBA" id="ARBA00022676"/>
    </source>
</evidence>
<dbReference type="Pfam" id="PF00534">
    <property type="entry name" value="Glycos_transf_1"/>
    <property type="match status" value="1"/>
</dbReference>
<dbReference type="Gene3D" id="3.40.50.2000">
    <property type="entry name" value="Glycogen Phosphorylase B"/>
    <property type="match status" value="1"/>
</dbReference>
<accession>A0A0D8FX07</accession>
<proteinExistence type="predicted"/>
<dbReference type="GO" id="GO:0016757">
    <property type="term" value="F:glycosyltransferase activity"/>
    <property type="evidence" value="ECO:0007669"/>
    <property type="project" value="UniProtKB-KW"/>
</dbReference>
<keyword evidence="1" id="KW-0328">Glycosyltransferase</keyword>
<evidence type="ECO:0000313" key="5">
    <source>
        <dbReference type="Proteomes" id="UP000032336"/>
    </source>
</evidence>
<dbReference type="AlphaFoldDB" id="A0A0D8FX07"/>
<dbReference type="SUPFAM" id="SSF53756">
    <property type="entry name" value="UDP-Glycosyltransferase/glycogen phosphorylase"/>
    <property type="match status" value="1"/>
</dbReference>
<name>A0A0D8FX07_9ACTN</name>
<evidence type="ECO:0000259" key="3">
    <source>
        <dbReference type="Pfam" id="PF00534"/>
    </source>
</evidence>
<feature type="domain" description="Glycosyl transferase family 1" evidence="3">
    <location>
        <begin position="167"/>
        <end position="309"/>
    </location>
</feature>
<gene>
    <name evidence="4" type="ORF">FEAC_04880</name>
</gene>
<dbReference type="InterPro" id="IPR001296">
    <property type="entry name" value="Glyco_trans_1"/>
</dbReference>
<sequence>MTLSPRIGFVGTELAPLLPNAGGLERLVTGWARGLADTYTTSSYTRFDDSTPATAISRRPLAELASQCDAMVINNRPEWARELLQPTLLVLHNTVEAWNLTDWSPEEHKLSKPVSLPDNVTVVTVSKYLSSHAQHYLGLTAPPEVLPPFIDPAFGVGPSWQRSTGPLLFPNRLLNKKGVVETIEAMDLVSDPSIRMVFLANFAPWLEPNEEHLELMDRIRASSRCIVEPRIPDSVDLAARMTASAGVVAPSTLPEGLGLVPLESLALGIPTLISGLGGLEELIPYGAIKVEPSDANAFAAAIECVVSSPPAIDAKAVRHDFSLDHSLNVLRRLLNQLTLR</sequence>
<dbReference type="Proteomes" id="UP000032336">
    <property type="component" value="Unassembled WGS sequence"/>
</dbReference>
<dbReference type="STRING" id="1121877.FEAC_04880"/>
<keyword evidence="2 4" id="KW-0808">Transferase</keyword>
<keyword evidence="5" id="KW-1185">Reference proteome</keyword>
<dbReference type="PANTHER" id="PTHR12526">
    <property type="entry name" value="GLYCOSYLTRANSFERASE"/>
    <property type="match status" value="1"/>
</dbReference>
<comment type="caution">
    <text evidence="4">The sequence shown here is derived from an EMBL/GenBank/DDBJ whole genome shotgun (WGS) entry which is preliminary data.</text>
</comment>
<evidence type="ECO:0000256" key="2">
    <source>
        <dbReference type="ARBA" id="ARBA00022679"/>
    </source>
</evidence>
<dbReference type="PANTHER" id="PTHR12526:SF510">
    <property type="entry name" value="D-INOSITOL 3-PHOSPHATE GLYCOSYLTRANSFERASE"/>
    <property type="match status" value="1"/>
</dbReference>
<dbReference type="RefSeq" id="WP_035389040.1">
    <property type="nucleotide sequence ID" value="NZ_JQKF01000009.1"/>
</dbReference>
<reference evidence="4 5" key="1">
    <citation type="submission" date="2015-01" db="EMBL/GenBank/DDBJ databases">
        <title>Draft genome of the acidophilic iron oxidizer Ferrimicrobium acidiphilum strain T23.</title>
        <authorList>
            <person name="Poehlein A."/>
            <person name="Eisen S."/>
            <person name="Schloemann M."/>
            <person name="Johnson B.D."/>
            <person name="Daniel R."/>
            <person name="Muehling M."/>
        </authorList>
    </citation>
    <scope>NUCLEOTIDE SEQUENCE [LARGE SCALE GENOMIC DNA]</scope>
    <source>
        <strain evidence="4 5">T23</strain>
    </source>
</reference>
<dbReference type="CDD" id="cd03801">
    <property type="entry name" value="GT4_PimA-like"/>
    <property type="match status" value="1"/>
</dbReference>